<evidence type="ECO:0008006" key="3">
    <source>
        <dbReference type="Google" id="ProtNLM"/>
    </source>
</evidence>
<dbReference type="EMBL" id="KV426378">
    <property type="protein sequence ID" value="KZV81642.1"/>
    <property type="molecule type" value="Genomic_DNA"/>
</dbReference>
<dbReference type="AlphaFoldDB" id="A0A165C1H0"/>
<dbReference type="InParanoid" id="A0A165C1H0"/>
<reference evidence="1 2" key="1">
    <citation type="journal article" date="2016" name="Mol. Biol. Evol.">
        <title>Comparative Genomics of Early-Diverging Mushroom-Forming Fungi Provides Insights into the Origins of Lignocellulose Decay Capabilities.</title>
        <authorList>
            <person name="Nagy L.G."/>
            <person name="Riley R."/>
            <person name="Tritt A."/>
            <person name="Adam C."/>
            <person name="Daum C."/>
            <person name="Floudas D."/>
            <person name="Sun H."/>
            <person name="Yadav J.S."/>
            <person name="Pangilinan J."/>
            <person name="Larsson K.H."/>
            <person name="Matsuura K."/>
            <person name="Barry K."/>
            <person name="Labutti K."/>
            <person name="Kuo R."/>
            <person name="Ohm R.A."/>
            <person name="Bhattacharya S.S."/>
            <person name="Shirouzu T."/>
            <person name="Yoshinaga Y."/>
            <person name="Martin F.M."/>
            <person name="Grigoriev I.V."/>
            <person name="Hibbett D.S."/>
        </authorList>
    </citation>
    <scope>NUCLEOTIDE SEQUENCE [LARGE SCALE GENOMIC DNA]</scope>
    <source>
        <strain evidence="1 2">HHB12029</strain>
    </source>
</reference>
<dbReference type="Proteomes" id="UP000077266">
    <property type="component" value="Unassembled WGS sequence"/>
</dbReference>
<protein>
    <recommendedName>
        <fullName evidence="3">MYND-type domain-containing protein</fullName>
    </recommendedName>
</protein>
<evidence type="ECO:0000313" key="1">
    <source>
        <dbReference type="EMBL" id="KZV81642.1"/>
    </source>
</evidence>
<dbReference type="SUPFAM" id="SSF144232">
    <property type="entry name" value="HIT/MYND zinc finger-like"/>
    <property type="match status" value="1"/>
</dbReference>
<gene>
    <name evidence="1" type="ORF">EXIGLDRAFT_844452</name>
</gene>
<organism evidence="1 2">
    <name type="scientific">Exidia glandulosa HHB12029</name>
    <dbReference type="NCBI Taxonomy" id="1314781"/>
    <lineage>
        <taxon>Eukaryota</taxon>
        <taxon>Fungi</taxon>
        <taxon>Dikarya</taxon>
        <taxon>Basidiomycota</taxon>
        <taxon>Agaricomycotina</taxon>
        <taxon>Agaricomycetes</taxon>
        <taxon>Auriculariales</taxon>
        <taxon>Exidiaceae</taxon>
        <taxon>Exidia</taxon>
    </lineage>
</organism>
<name>A0A165C1H0_EXIGL</name>
<proteinExistence type="predicted"/>
<evidence type="ECO:0000313" key="2">
    <source>
        <dbReference type="Proteomes" id="UP000077266"/>
    </source>
</evidence>
<sequence>MQYCSRDCQRRHWKADAFCHKTVCAQLKALLPLLDKGEEEFVSAARALLSIEQLAVVYDNVSLGNGDRTLSTAERLRQTEAMLRVQERMAQMSVHDPTDTLHTLRALGFRP</sequence>
<accession>A0A165C1H0</accession>
<dbReference type="Gene3D" id="6.10.140.2220">
    <property type="match status" value="1"/>
</dbReference>
<keyword evidence="2" id="KW-1185">Reference proteome</keyword>